<keyword evidence="6" id="KW-1185">Reference proteome</keyword>
<reference evidence="5" key="2">
    <citation type="submission" date="2023-06" db="EMBL/GenBank/DDBJ databases">
        <authorList>
            <consortium name="Lawrence Berkeley National Laboratory"/>
            <person name="Haridas S."/>
            <person name="Hensen N."/>
            <person name="Bonometti L."/>
            <person name="Westerberg I."/>
            <person name="Brannstrom I.O."/>
            <person name="Guillou S."/>
            <person name="Cros-Aarteil S."/>
            <person name="Calhoun S."/>
            <person name="Kuo A."/>
            <person name="Mondo S."/>
            <person name="Pangilinan J."/>
            <person name="Riley R."/>
            <person name="Labutti K."/>
            <person name="Andreopoulos B."/>
            <person name="Lipzen A."/>
            <person name="Chen C."/>
            <person name="Yanf M."/>
            <person name="Daum C."/>
            <person name="Ng V."/>
            <person name="Clum A."/>
            <person name="Steindorff A."/>
            <person name="Ohm R."/>
            <person name="Martin F."/>
            <person name="Silar P."/>
            <person name="Natvig D."/>
            <person name="Lalanne C."/>
            <person name="Gautier V."/>
            <person name="Ament-Velasquez S.L."/>
            <person name="Kruys A."/>
            <person name="Hutchinson M.I."/>
            <person name="Powell A.J."/>
            <person name="Barry K."/>
            <person name="Miller A.N."/>
            <person name="Grigoriev I.V."/>
            <person name="Debuchy R."/>
            <person name="Gladieux P."/>
            <person name="Thoren M.H."/>
            <person name="Johannesson H."/>
        </authorList>
    </citation>
    <scope>NUCLEOTIDE SEQUENCE</scope>
    <source>
        <strain evidence="5">CBS 118394</strain>
    </source>
</reference>
<dbReference type="Pfam" id="PF25053">
    <property type="entry name" value="DUF7791"/>
    <property type="match status" value="1"/>
</dbReference>
<evidence type="ECO:0000259" key="3">
    <source>
        <dbReference type="Pfam" id="PF24883"/>
    </source>
</evidence>
<protein>
    <recommendedName>
        <fullName evidence="7">NACHT domain-containing protein</fullName>
    </recommendedName>
</protein>
<organism evidence="5 6">
    <name type="scientific">Apodospora peruviana</name>
    <dbReference type="NCBI Taxonomy" id="516989"/>
    <lineage>
        <taxon>Eukaryota</taxon>
        <taxon>Fungi</taxon>
        <taxon>Dikarya</taxon>
        <taxon>Ascomycota</taxon>
        <taxon>Pezizomycotina</taxon>
        <taxon>Sordariomycetes</taxon>
        <taxon>Sordariomycetidae</taxon>
        <taxon>Sordariales</taxon>
        <taxon>Lasiosphaeriaceae</taxon>
        <taxon>Apodospora</taxon>
    </lineage>
</organism>
<feature type="domain" description="DUF7791" evidence="4">
    <location>
        <begin position="499"/>
        <end position="625"/>
    </location>
</feature>
<dbReference type="EMBL" id="JAUEDM010000002">
    <property type="protein sequence ID" value="KAK3326017.1"/>
    <property type="molecule type" value="Genomic_DNA"/>
</dbReference>
<accession>A0AAE0IJ13</accession>
<feature type="domain" description="Nephrocystin 3-like N-terminal" evidence="3">
    <location>
        <begin position="222"/>
        <end position="324"/>
    </location>
</feature>
<keyword evidence="2" id="KW-0175">Coiled coil</keyword>
<evidence type="ECO:0008006" key="7">
    <source>
        <dbReference type="Google" id="ProtNLM"/>
    </source>
</evidence>
<reference evidence="5" key="1">
    <citation type="journal article" date="2023" name="Mol. Phylogenet. Evol.">
        <title>Genome-scale phylogeny and comparative genomics of the fungal order Sordariales.</title>
        <authorList>
            <person name="Hensen N."/>
            <person name="Bonometti L."/>
            <person name="Westerberg I."/>
            <person name="Brannstrom I.O."/>
            <person name="Guillou S."/>
            <person name="Cros-Aarteil S."/>
            <person name="Calhoun S."/>
            <person name="Haridas S."/>
            <person name="Kuo A."/>
            <person name="Mondo S."/>
            <person name="Pangilinan J."/>
            <person name="Riley R."/>
            <person name="LaButti K."/>
            <person name="Andreopoulos B."/>
            <person name="Lipzen A."/>
            <person name="Chen C."/>
            <person name="Yan M."/>
            <person name="Daum C."/>
            <person name="Ng V."/>
            <person name="Clum A."/>
            <person name="Steindorff A."/>
            <person name="Ohm R.A."/>
            <person name="Martin F."/>
            <person name="Silar P."/>
            <person name="Natvig D.O."/>
            <person name="Lalanne C."/>
            <person name="Gautier V."/>
            <person name="Ament-Velasquez S.L."/>
            <person name="Kruys A."/>
            <person name="Hutchinson M.I."/>
            <person name="Powell A.J."/>
            <person name="Barry K."/>
            <person name="Miller A.N."/>
            <person name="Grigoriev I.V."/>
            <person name="Debuchy R."/>
            <person name="Gladieux P."/>
            <person name="Hiltunen Thoren M."/>
            <person name="Johannesson H."/>
        </authorList>
    </citation>
    <scope>NUCLEOTIDE SEQUENCE</scope>
    <source>
        <strain evidence="5">CBS 118394</strain>
    </source>
</reference>
<gene>
    <name evidence="5" type="ORF">B0H66DRAFT_530023</name>
</gene>
<evidence type="ECO:0000256" key="1">
    <source>
        <dbReference type="ARBA" id="ARBA00022737"/>
    </source>
</evidence>
<comment type="caution">
    <text evidence="5">The sequence shown here is derived from an EMBL/GenBank/DDBJ whole genome shotgun (WGS) entry which is preliminary data.</text>
</comment>
<keyword evidence="1" id="KW-0677">Repeat</keyword>
<dbReference type="InterPro" id="IPR056693">
    <property type="entry name" value="DUF7791"/>
</dbReference>
<name>A0AAE0IJ13_9PEZI</name>
<proteinExistence type="predicted"/>
<evidence type="ECO:0000256" key="2">
    <source>
        <dbReference type="SAM" id="Coils"/>
    </source>
</evidence>
<sequence length="920" mass="103779">MAEALAAVAIAGNVLQFLEAGGRFALRAVRHITADLEGLLENLQQSEGDTRDPLLQQLLSLSTGCSSVIQELLNKLSKIGLGNSHKRMDLMVEEFKATWHRRDIQELENRISRFREQLAAHLVAVLRDLAMKTLAQQDTILSEIRALRDGAERADECAPGKGRHSTKAIGDIIIGSLAESLHSEDDEKSQVDLLRAAMQKKLVAMHNRNWIFRDDSDPSRKTAHFSQWMKSDLDSNLFWITGKAGSGKSMLVKYVSDFKSKGGGATTCRGYLTKWAGASTLITASFYFWASGAAIEGSQKAMFSSLLFQLLQETPEVIPRIAPAILWESACLFNTPFGDHWTEDSLGQLLLDAVRELLGEARRRAKTGWTSLAVIRVRLYPLLRSSWWYPTSSYVFQVDPGLSLGTLTAADRACGTLWCHTLTKNEGFMRLKKREPAYADTLMHQITDKSSAVFLWVSIVVKLMLSGLSNDDRIRDLENRLNSLPPHLEQLYEKILRDLDPFYFEHVCQYFKLMLDNESSAKTILLSFADEEDHNFGIRQPVRPLSSRRRATRIETLRRRLNSRCKGLLEIGVNDRVNFLHRAVRDFLVRPDVSSKIDGALTGTRFDTHFQLCSAYFAVLKTEPTEETTSYRARESLDDRRHKWIEGCLEGASKSRPDLVPPKLYGTYPDGPLTFFKSSSFVLSGDGFLALTTRFGVADYLRARVSNGAQSDLKNIIKGKRADDSKLRRLTGTLLRQKPKTAAERAYRRPLLVDACFCFPPKVEVFRCLLDHGADYNQTVFTPDCFLGNRARSFSEAITFELEGISLLAVVVAAAIITSMSHRDQDRQRETWDSWTRVLELFAKRGARLRRTIADDVACNLTVESDDWVAFKSAEIHALLDSVSKRDFDGLNWSTLRSKLYPDDVVLQEPENILPAQMLQ</sequence>
<dbReference type="PANTHER" id="PTHR10039">
    <property type="entry name" value="AMELOGENIN"/>
    <property type="match status" value="1"/>
</dbReference>
<dbReference type="AlphaFoldDB" id="A0AAE0IJ13"/>
<dbReference type="Proteomes" id="UP001283341">
    <property type="component" value="Unassembled WGS sequence"/>
</dbReference>
<evidence type="ECO:0000259" key="4">
    <source>
        <dbReference type="Pfam" id="PF25053"/>
    </source>
</evidence>
<evidence type="ECO:0000313" key="5">
    <source>
        <dbReference type="EMBL" id="KAK3326017.1"/>
    </source>
</evidence>
<dbReference type="PANTHER" id="PTHR10039:SF5">
    <property type="entry name" value="NACHT DOMAIN-CONTAINING PROTEIN"/>
    <property type="match status" value="1"/>
</dbReference>
<evidence type="ECO:0000313" key="6">
    <source>
        <dbReference type="Proteomes" id="UP001283341"/>
    </source>
</evidence>
<dbReference type="Pfam" id="PF24883">
    <property type="entry name" value="NPHP3_N"/>
    <property type="match status" value="1"/>
</dbReference>
<feature type="coiled-coil region" evidence="2">
    <location>
        <begin position="97"/>
        <end position="124"/>
    </location>
</feature>
<dbReference type="InterPro" id="IPR056884">
    <property type="entry name" value="NPHP3-like_N"/>
</dbReference>